<dbReference type="EMBL" id="CP003075">
    <property type="protein sequence ID" value="AEQ53620.1"/>
    <property type="molecule type" value="Genomic_DNA"/>
</dbReference>
<evidence type="ECO:0000313" key="1">
    <source>
        <dbReference type="EMBL" id="AEQ53620.1"/>
    </source>
</evidence>
<dbReference type="AlphaFoldDB" id="G4RAY4"/>
<dbReference type="eggNOG" id="COG3411">
    <property type="taxonomic scope" value="Bacteria"/>
</dbReference>
<organism evidence="1 2">
    <name type="scientific">Pelagibacterium halotolerans (strain DSM 22347 / JCM 15775 / CGMCC 1.7692 / B2)</name>
    <dbReference type="NCBI Taxonomy" id="1082931"/>
    <lineage>
        <taxon>Bacteria</taxon>
        <taxon>Pseudomonadati</taxon>
        <taxon>Pseudomonadota</taxon>
        <taxon>Alphaproteobacteria</taxon>
        <taxon>Hyphomicrobiales</taxon>
        <taxon>Devosiaceae</taxon>
        <taxon>Pelagibacterium</taxon>
    </lineage>
</organism>
<sequence>MQPDFILFAISQYNLSAGKFRTMAARLEAACASPAMLVRLEGTGTSLPDALDALVAQGRRRILVQPVGLPFMESLRAWLPGAIKHWLDQTGRDDIEVAIGSEIVEATDLLEQLALATLANAEAAEPITSARASLGKPGWERPPDFTNHIFVCTGPRCHYRDAASLPLELKAELGRQDVARKCLTTRTACMFPCNKGPMVAVYPRGEWYHLPDSDALARFVKSVIVEDTTLPDLLFFTAAGPAAPAAAPAR</sequence>
<dbReference type="STRING" id="1082931.KKY_3638"/>
<protein>
    <recommendedName>
        <fullName evidence="3">Ferredoxin, 2Fe-2S</fullName>
    </recommendedName>
</protein>
<dbReference type="Gene3D" id="3.40.30.10">
    <property type="entry name" value="Glutaredoxin"/>
    <property type="match status" value="1"/>
</dbReference>
<evidence type="ECO:0008006" key="3">
    <source>
        <dbReference type="Google" id="ProtNLM"/>
    </source>
</evidence>
<dbReference type="InterPro" id="IPR036249">
    <property type="entry name" value="Thioredoxin-like_sf"/>
</dbReference>
<dbReference type="RefSeq" id="WP_014132764.1">
    <property type="nucleotide sequence ID" value="NC_016078.1"/>
</dbReference>
<evidence type="ECO:0000313" key="2">
    <source>
        <dbReference type="Proteomes" id="UP000008850"/>
    </source>
</evidence>
<dbReference type="HOGENOM" id="CLU_093060_0_0_5"/>
<reference evidence="1 2" key="1">
    <citation type="journal article" date="2012" name="J. Bacteriol.">
        <title>Complete genome sequence of Pelagibacterium halotolerans B2T.</title>
        <authorList>
            <person name="Huo Y.Y."/>
            <person name="Cheng H."/>
            <person name="Han X.F."/>
            <person name="Jiang X.W."/>
            <person name="Sun C."/>
            <person name="Zhang X.Q."/>
            <person name="Zhu X.F."/>
            <person name="Liu Y.F."/>
            <person name="Li P.F."/>
            <person name="Ni P.X."/>
            <person name="Wu M."/>
        </authorList>
    </citation>
    <scope>NUCLEOTIDE SEQUENCE [LARGE SCALE GENOMIC DNA]</scope>
    <source>
        <strain evidence="2">DSM 22347 / JCM 15775 / CGMCC 1.7692 / B2</strain>
    </source>
</reference>
<keyword evidence="2" id="KW-1185">Reference proteome</keyword>
<dbReference type="Proteomes" id="UP000008850">
    <property type="component" value="Chromosome"/>
</dbReference>
<accession>G4RAY4</accession>
<dbReference type="PATRIC" id="fig|1082931.4.peg.3587"/>
<gene>
    <name evidence="1" type="ordered locus">KKY_3638</name>
</gene>
<dbReference type="KEGG" id="phl:KKY_3638"/>
<dbReference type="SUPFAM" id="SSF52833">
    <property type="entry name" value="Thioredoxin-like"/>
    <property type="match status" value="1"/>
</dbReference>
<proteinExistence type="predicted"/>
<name>G4RAY4_PELHB</name>
<dbReference type="CDD" id="cd02980">
    <property type="entry name" value="TRX_Fd_family"/>
    <property type="match status" value="1"/>
</dbReference>